<keyword evidence="3" id="KW-1185">Reference proteome</keyword>
<accession>A0A550BW43</accession>
<comment type="caution">
    <text evidence="2">The sequence shown here is derived from an EMBL/GenBank/DDBJ whole genome shotgun (WGS) entry which is preliminary data.</text>
</comment>
<organism evidence="2 3">
    <name type="scientific">Schizophyllum amplum</name>
    <dbReference type="NCBI Taxonomy" id="97359"/>
    <lineage>
        <taxon>Eukaryota</taxon>
        <taxon>Fungi</taxon>
        <taxon>Dikarya</taxon>
        <taxon>Basidiomycota</taxon>
        <taxon>Agaricomycotina</taxon>
        <taxon>Agaricomycetes</taxon>
        <taxon>Agaricomycetidae</taxon>
        <taxon>Agaricales</taxon>
        <taxon>Schizophyllaceae</taxon>
        <taxon>Schizophyllum</taxon>
    </lineage>
</organism>
<evidence type="ECO:0000313" key="3">
    <source>
        <dbReference type="Proteomes" id="UP000320762"/>
    </source>
</evidence>
<evidence type="ECO:0000256" key="1">
    <source>
        <dbReference type="SAM" id="MobiDB-lite"/>
    </source>
</evidence>
<gene>
    <name evidence="2" type="ORF">BD626DRAFT_517668</name>
</gene>
<dbReference type="AlphaFoldDB" id="A0A550BW43"/>
<feature type="region of interest" description="Disordered" evidence="1">
    <location>
        <begin position="22"/>
        <end position="51"/>
    </location>
</feature>
<sequence length="101" mass="11124">MRRWLVDDLASLLTFFTSSGPAPSSLPHRFKVRAPSTDEDGSYVHNGSPRAGGVLEEAAPHRLLQNHVCNWAEIQPAACYPMTEDYPGDAISEVSHIALRH</sequence>
<protein>
    <submittedName>
        <fullName evidence="2">Uncharacterized protein</fullName>
    </submittedName>
</protein>
<dbReference type="Proteomes" id="UP000320762">
    <property type="component" value="Unassembled WGS sequence"/>
</dbReference>
<evidence type="ECO:0000313" key="2">
    <source>
        <dbReference type="EMBL" id="TRM56772.1"/>
    </source>
</evidence>
<dbReference type="EMBL" id="VDMD01000059">
    <property type="protein sequence ID" value="TRM56772.1"/>
    <property type="molecule type" value="Genomic_DNA"/>
</dbReference>
<proteinExistence type="predicted"/>
<reference evidence="2 3" key="1">
    <citation type="journal article" date="2019" name="New Phytol.">
        <title>Comparative genomics reveals unique wood-decay strategies and fruiting body development in the Schizophyllaceae.</title>
        <authorList>
            <person name="Almasi E."/>
            <person name="Sahu N."/>
            <person name="Krizsan K."/>
            <person name="Balint B."/>
            <person name="Kovacs G.M."/>
            <person name="Kiss B."/>
            <person name="Cseklye J."/>
            <person name="Drula E."/>
            <person name="Henrissat B."/>
            <person name="Nagy I."/>
            <person name="Chovatia M."/>
            <person name="Adam C."/>
            <person name="LaButti K."/>
            <person name="Lipzen A."/>
            <person name="Riley R."/>
            <person name="Grigoriev I.V."/>
            <person name="Nagy L.G."/>
        </authorList>
    </citation>
    <scope>NUCLEOTIDE SEQUENCE [LARGE SCALE GENOMIC DNA]</scope>
    <source>
        <strain evidence="2 3">NL-1724</strain>
    </source>
</reference>
<name>A0A550BW43_9AGAR</name>